<gene>
    <name evidence="2" type="ORF">FB470_006277</name>
</gene>
<keyword evidence="1" id="KW-0472">Membrane</keyword>
<keyword evidence="1" id="KW-1133">Transmembrane helix</keyword>
<keyword evidence="1" id="KW-0812">Transmembrane</keyword>
<dbReference type="RefSeq" id="WP_306997333.1">
    <property type="nucleotide sequence ID" value="NZ_JAUSUT010000001.1"/>
</dbReference>
<name>A0ABU0F4I1_9PSEU</name>
<feature type="transmembrane region" description="Helical" evidence="1">
    <location>
        <begin position="81"/>
        <end position="100"/>
    </location>
</feature>
<feature type="transmembrane region" description="Helical" evidence="1">
    <location>
        <begin position="21"/>
        <end position="43"/>
    </location>
</feature>
<evidence type="ECO:0000313" key="2">
    <source>
        <dbReference type="EMBL" id="MDQ0382283.1"/>
    </source>
</evidence>
<evidence type="ECO:0000313" key="3">
    <source>
        <dbReference type="Proteomes" id="UP001229651"/>
    </source>
</evidence>
<dbReference type="Pfam" id="PF14325">
    <property type="entry name" value="DUF4383"/>
    <property type="match status" value="1"/>
</dbReference>
<keyword evidence="3" id="KW-1185">Reference proteome</keyword>
<comment type="caution">
    <text evidence="2">The sequence shown here is derived from an EMBL/GenBank/DDBJ whole genome shotgun (WGS) entry which is preliminary data.</text>
</comment>
<organism evidence="2 3">
    <name type="scientific">Amycolatopsis thermophila</name>
    <dbReference type="NCBI Taxonomy" id="206084"/>
    <lineage>
        <taxon>Bacteria</taxon>
        <taxon>Bacillati</taxon>
        <taxon>Actinomycetota</taxon>
        <taxon>Actinomycetes</taxon>
        <taxon>Pseudonocardiales</taxon>
        <taxon>Pseudonocardiaceae</taxon>
        <taxon>Amycolatopsis</taxon>
    </lineage>
</organism>
<feature type="transmembrane region" description="Helical" evidence="1">
    <location>
        <begin position="120"/>
        <end position="137"/>
    </location>
</feature>
<sequence>MTTSPIKEVRNMAEHTTGRAPLAQGFALLVGVVFLVLGIAGFATSGELLGFHTGTLLDVVRTAVGVLALSAARRGPSARIIGLVVFFGLLGVTVWGLLSAGTGDPADVRRIFDPSWADNALHAVVAVLGLVIFLIPARTRKAERV</sequence>
<reference evidence="2 3" key="1">
    <citation type="submission" date="2023-07" db="EMBL/GenBank/DDBJ databases">
        <title>Sequencing the genomes of 1000 actinobacteria strains.</title>
        <authorList>
            <person name="Klenk H.-P."/>
        </authorList>
    </citation>
    <scope>NUCLEOTIDE SEQUENCE [LARGE SCALE GENOMIC DNA]</scope>
    <source>
        <strain evidence="2 3">DSM 45805</strain>
    </source>
</reference>
<proteinExistence type="predicted"/>
<protein>
    <submittedName>
        <fullName evidence="2">Co/Zn/Cd efflux system component</fullName>
    </submittedName>
</protein>
<evidence type="ECO:0000256" key="1">
    <source>
        <dbReference type="SAM" id="Phobius"/>
    </source>
</evidence>
<dbReference type="EMBL" id="JAUSUT010000001">
    <property type="protein sequence ID" value="MDQ0382283.1"/>
    <property type="molecule type" value="Genomic_DNA"/>
</dbReference>
<accession>A0ABU0F4I1</accession>
<dbReference type="Proteomes" id="UP001229651">
    <property type="component" value="Unassembled WGS sequence"/>
</dbReference>
<feature type="transmembrane region" description="Helical" evidence="1">
    <location>
        <begin position="49"/>
        <end position="69"/>
    </location>
</feature>